<dbReference type="Proteomes" id="UP000027120">
    <property type="component" value="Unassembled WGS sequence"/>
</dbReference>
<dbReference type="InterPro" id="IPR050173">
    <property type="entry name" value="ABC_transporter_C-like"/>
</dbReference>
<evidence type="ECO:0000256" key="1">
    <source>
        <dbReference type="ARBA" id="ARBA00022741"/>
    </source>
</evidence>
<evidence type="ECO:0000256" key="2">
    <source>
        <dbReference type="ARBA" id="ARBA00022840"/>
    </source>
</evidence>
<dbReference type="InterPro" id="IPR003439">
    <property type="entry name" value="ABC_transporter-like_ATP-bd"/>
</dbReference>
<dbReference type="Gene3D" id="3.40.50.300">
    <property type="entry name" value="P-loop containing nucleotide triphosphate hydrolases"/>
    <property type="match status" value="1"/>
</dbReference>
<keyword evidence="2" id="KW-0067">ATP-binding</keyword>
<protein>
    <recommendedName>
        <fullName evidence="3">ABC transporter domain-containing protein</fullName>
    </recommendedName>
</protein>
<dbReference type="EMBL" id="KK784882">
    <property type="protein sequence ID" value="KDO75326.1"/>
    <property type="molecule type" value="Genomic_DNA"/>
</dbReference>
<feature type="non-terminal residue" evidence="4">
    <location>
        <position position="172"/>
    </location>
</feature>
<gene>
    <name evidence="4" type="ORF">CISIN_1g0007463mg</name>
</gene>
<dbReference type="SUPFAM" id="SSF52540">
    <property type="entry name" value="P-loop containing nucleoside triphosphate hydrolases"/>
    <property type="match status" value="1"/>
</dbReference>
<dbReference type="AlphaFoldDB" id="A0A067GJ17"/>
<dbReference type="PANTHER" id="PTHR24223:SF375">
    <property type="entry name" value="ABC TRANSPORTER C FAMILY MEMBER 11-RELATED"/>
    <property type="match status" value="1"/>
</dbReference>
<dbReference type="PANTHER" id="PTHR24223">
    <property type="entry name" value="ATP-BINDING CASSETTE SUB-FAMILY C"/>
    <property type="match status" value="1"/>
</dbReference>
<organism evidence="4 5">
    <name type="scientific">Citrus sinensis</name>
    <name type="common">Sweet orange</name>
    <name type="synonym">Citrus aurantium var. sinensis</name>
    <dbReference type="NCBI Taxonomy" id="2711"/>
    <lineage>
        <taxon>Eukaryota</taxon>
        <taxon>Viridiplantae</taxon>
        <taxon>Streptophyta</taxon>
        <taxon>Embryophyta</taxon>
        <taxon>Tracheophyta</taxon>
        <taxon>Spermatophyta</taxon>
        <taxon>Magnoliopsida</taxon>
        <taxon>eudicotyledons</taxon>
        <taxon>Gunneridae</taxon>
        <taxon>Pentapetalae</taxon>
        <taxon>rosids</taxon>
        <taxon>malvids</taxon>
        <taxon>Sapindales</taxon>
        <taxon>Rutaceae</taxon>
        <taxon>Aurantioideae</taxon>
        <taxon>Citrus</taxon>
    </lineage>
</organism>
<evidence type="ECO:0000259" key="3">
    <source>
        <dbReference type="Pfam" id="PF00005"/>
    </source>
</evidence>
<dbReference type="eggNOG" id="KOG0054">
    <property type="taxonomic scope" value="Eukaryota"/>
</dbReference>
<dbReference type="STRING" id="2711.A0A067GJ17"/>
<feature type="domain" description="ABC transporter" evidence="3">
    <location>
        <begin position="51"/>
        <end position="172"/>
    </location>
</feature>
<keyword evidence="5" id="KW-1185">Reference proteome</keyword>
<sequence length="172" mass="18629">VVNANVSLQRLEELLLAEERILMPNPPLEPELPAVSIKNGNFSWDSKSPTLSNINLDIPVGSLVAIVGGTGEGKTSLVSAMLGELPPLKDASVVIRGTVAYVPQISWIFNATLRKNILFGSEFDPAKYWKTVDVSALQHDLDLLPDRDLTEIGERGVNISGGQKQRVSMARA</sequence>
<name>A0A067GJ17_CITSI</name>
<keyword evidence="1" id="KW-0547">Nucleotide-binding</keyword>
<dbReference type="InterPro" id="IPR027417">
    <property type="entry name" value="P-loop_NTPase"/>
</dbReference>
<accession>A0A067GJ17</accession>
<reference evidence="4 5" key="1">
    <citation type="submission" date="2014-04" db="EMBL/GenBank/DDBJ databases">
        <authorList>
            <consortium name="International Citrus Genome Consortium"/>
            <person name="Gmitter F."/>
            <person name="Chen C."/>
            <person name="Farmerie W."/>
            <person name="Harkins T."/>
            <person name="Desany B."/>
            <person name="Mohiuddin M."/>
            <person name="Kodira C."/>
            <person name="Borodovsky M."/>
            <person name="Lomsadze A."/>
            <person name="Burns P."/>
            <person name="Jenkins J."/>
            <person name="Prochnik S."/>
            <person name="Shu S."/>
            <person name="Chapman J."/>
            <person name="Pitluck S."/>
            <person name="Schmutz J."/>
            <person name="Rokhsar D."/>
        </authorList>
    </citation>
    <scope>NUCLEOTIDE SEQUENCE</scope>
</reference>
<dbReference type="Pfam" id="PF00005">
    <property type="entry name" value="ABC_tran"/>
    <property type="match status" value="1"/>
</dbReference>
<dbReference type="GO" id="GO:0016887">
    <property type="term" value="F:ATP hydrolysis activity"/>
    <property type="evidence" value="ECO:0007669"/>
    <property type="project" value="InterPro"/>
</dbReference>
<dbReference type="GO" id="GO:0005524">
    <property type="term" value="F:ATP binding"/>
    <property type="evidence" value="ECO:0007669"/>
    <property type="project" value="UniProtKB-KW"/>
</dbReference>
<proteinExistence type="predicted"/>
<evidence type="ECO:0000313" key="4">
    <source>
        <dbReference type="EMBL" id="KDO75326.1"/>
    </source>
</evidence>
<feature type="non-terminal residue" evidence="4">
    <location>
        <position position="1"/>
    </location>
</feature>
<evidence type="ECO:0000313" key="5">
    <source>
        <dbReference type="Proteomes" id="UP000027120"/>
    </source>
</evidence>